<evidence type="ECO:0000313" key="7">
    <source>
        <dbReference type="EMBL" id="CRZ09527.1"/>
    </source>
</evidence>
<feature type="region of interest" description="Disordered" evidence="5">
    <location>
        <begin position="238"/>
        <end position="275"/>
    </location>
</feature>
<keyword evidence="2" id="KW-0813">Transport</keyword>
<accession>A0A0H5R6Z7</accession>
<name>A0A0H5R6Z7_9EUKA</name>
<dbReference type="InterPro" id="IPR025574">
    <property type="entry name" value="Nucleoporin_FG_rpt"/>
</dbReference>
<organism evidence="7">
    <name type="scientific">Spongospora subterranea</name>
    <dbReference type="NCBI Taxonomy" id="70186"/>
    <lineage>
        <taxon>Eukaryota</taxon>
        <taxon>Sar</taxon>
        <taxon>Rhizaria</taxon>
        <taxon>Endomyxa</taxon>
        <taxon>Phytomyxea</taxon>
        <taxon>Plasmodiophorida</taxon>
        <taxon>Plasmodiophoridae</taxon>
        <taxon>Spongospora</taxon>
    </lineage>
</organism>
<evidence type="ECO:0000256" key="2">
    <source>
        <dbReference type="ARBA" id="ARBA00022448"/>
    </source>
</evidence>
<feature type="compositionally biased region" description="Polar residues" evidence="5">
    <location>
        <begin position="238"/>
        <end position="259"/>
    </location>
</feature>
<keyword evidence="3" id="KW-0539">Nucleus</keyword>
<feature type="compositionally biased region" description="Low complexity" evidence="5">
    <location>
        <begin position="56"/>
        <end position="77"/>
    </location>
</feature>
<feature type="compositionally biased region" description="Polar residues" evidence="5">
    <location>
        <begin position="138"/>
        <end position="214"/>
    </location>
</feature>
<dbReference type="Pfam" id="PF13874">
    <property type="entry name" value="Nup54"/>
    <property type="match status" value="1"/>
</dbReference>
<dbReference type="AlphaFoldDB" id="A0A0H5R6Z7"/>
<feature type="domain" description="HECT" evidence="6">
    <location>
        <begin position="343"/>
        <end position="423"/>
    </location>
</feature>
<reference evidence="7" key="1">
    <citation type="submission" date="2015-04" db="EMBL/GenBank/DDBJ databases">
        <title>The genome sequence of the plant pathogenic Rhizarian Plasmodiophora brassicae reveals insights in its biotrophic life cycle and the origin of chitin synthesis.</title>
        <authorList>
            <person name="Schwelm A."/>
            <person name="Fogelqvist J."/>
            <person name="Knaust A."/>
            <person name="Julke S."/>
            <person name="Lilja T."/>
            <person name="Dhandapani V."/>
            <person name="Bonilla-Rosso G."/>
            <person name="Karlsson M."/>
            <person name="Shevchenko A."/>
            <person name="Choi S.R."/>
            <person name="Kim H.G."/>
            <person name="Park J.Y."/>
            <person name="Lim Y.P."/>
            <person name="Ludwig-Muller J."/>
            <person name="Dixelius C."/>
        </authorList>
    </citation>
    <scope>NUCLEOTIDE SEQUENCE</scope>
    <source>
        <tissue evidence="7">Potato root galls</tissue>
    </source>
</reference>
<feature type="compositionally biased region" description="Polar residues" evidence="5">
    <location>
        <begin position="92"/>
        <end position="102"/>
    </location>
</feature>
<dbReference type="InterPro" id="IPR025712">
    <property type="entry name" value="Nup54_alpha-helical_dom"/>
</dbReference>
<dbReference type="Pfam" id="PF13634">
    <property type="entry name" value="Nucleoporin_FG"/>
    <property type="match status" value="2"/>
</dbReference>
<evidence type="ECO:0000256" key="1">
    <source>
        <dbReference type="ARBA" id="ARBA00004123"/>
    </source>
</evidence>
<dbReference type="InterPro" id="IPR024864">
    <property type="entry name" value="Nup54/Nup57/Nup44"/>
</dbReference>
<dbReference type="GO" id="GO:0006607">
    <property type="term" value="P:NLS-bearing protein import into nucleus"/>
    <property type="evidence" value="ECO:0007669"/>
    <property type="project" value="TreeGrafter"/>
</dbReference>
<proteinExistence type="predicted"/>
<dbReference type="GO" id="GO:0036228">
    <property type="term" value="P:protein localization to nuclear inner membrane"/>
    <property type="evidence" value="ECO:0007669"/>
    <property type="project" value="TreeGrafter"/>
</dbReference>
<protein>
    <recommendedName>
        <fullName evidence="6">HECT domain-containing protein</fullName>
    </recommendedName>
</protein>
<dbReference type="InterPro" id="IPR000569">
    <property type="entry name" value="HECT_dom"/>
</dbReference>
<feature type="region of interest" description="Disordered" evidence="5">
    <location>
        <begin position="1"/>
        <end position="222"/>
    </location>
</feature>
<comment type="subcellular location">
    <subcellularLocation>
        <location evidence="1">Nucleus</location>
    </subcellularLocation>
</comment>
<feature type="active site" description="Glycyl thioester intermediate" evidence="4">
    <location>
        <position position="385"/>
    </location>
</feature>
<dbReference type="PROSITE" id="PS50237">
    <property type="entry name" value="HECT"/>
    <property type="match status" value="1"/>
</dbReference>
<dbReference type="EMBL" id="HACM01009085">
    <property type="protein sequence ID" value="CRZ09527.1"/>
    <property type="molecule type" value="Transcribed_RNA"/>
</dbReference>
<feature type="compositionally biased region" description="Low complexity" evidence="5">
    <location>
        <begin position="103"/>
        <end position="134"/>
    </location>
</feature>
<dbReference type="GO" id="GO:0006999">
    <property type="term" value="P:nuclear pore organization"/>
    <property type="evidence" value="ECO:0007669"/>
    <property type="project" value="TreeGrafter"/>
</dbReference>
<evidence type="ECO:0000259" key="6">
    <source>
        <dbReference type="PROSITE" id="PS50237"/>
    </source>
</evidence>
<dbReference type="PANTHER" id="PTHR13000">
    <property type="entry name" value="NUCLEOPORIN P54"/>
    <property type="match status" value="1"/>
</dbReference>
<dbReference type="GO" id="GO:0004842">
    <property type="term" value="F:ubiquitin-protein transferase activity"/>
    <property type="evidence" value="ECO:0007669"/>
    <property type="project" value="InterPro"/>
</dbReference>
<dbReference type="GO" id="GO:0017056">
    <property type="term" value="F:structural constituent of nuclear pore"/>
    <property type="evidence" value="ECO:0007669"/>
    <property type="project" value="TreeGrafter"/>
</dbReference>
<evidence type="ECO:0000256" key="4">
    <source>
        <dbReference type="PROSITE-ProRule" id="PRU00104"/>
    </source>
</evidence>
<feature type="compositionally biased region" description="Polar residues" evidence="5">
    <location>
        <begin position="22"/>
        <end position="51"/>
    </location>
</feature>
<dbReference type="GO" id="GO:0044613">
    <property type="term" value="C:nuclear pore central transport channel"/>
    <property type="evidence" value="ECO:0007669"/>
    <property type="project" value="TreeGrafter"/>
</dbReference>
<evidence type="ECO:0000256" key="5">
    <source>
        <dbReference type="SAM" id="MobiDB-lite"/>
    </source>
</evidence>
<dbReference type="PANTHER" id="PTHR13000:SF0">
    <property type="entry name" value="NUCLEOPORIN P54"/>
    <property type="match status" value="1"/>
</dbReference>
<keyword evidence="4" id="KW-0833">Ubl conjugation pathway</keyword>
<evidence type="ECO:0000256" key="3">
    <source>
        <dbReference type="ARBA" id="ARBA00023242"/>
    </source>
</evidence>
<sequence length="521" mass="56499">MFGGAQAQPSPFGQQAPGMFGQTAQTTQQPLFSTQAPQQQSLFSGQNTSSAGGVLGQQQTQQSIFGQQQQQPLFGGQTPSGGGFGRKPLQGPLSSFTGAQPTQQSSSLFGGQLQQQPSSTGAQPLQQPQQSSSLFGAQPSQHTGASLFGAQQPQSSIFSGTQQPQSSSIFGAPQQTSSLFGGQQPQQTSSLFGAQKPQQTPSLFGSQQQQQTPSLFGAQPAQPSSLFGGSTFGASATAPSLFGGQQQPAQSSLFGTAPSTVGGGQLLPTSQAMPPSAPAWELEIQSILDAYDINNPSCRFQFVLYNKVEDASVLEPSSAFRIHTGLYQQAVRENPDPKHLVPVPALGFDALKQRIAQQAKARSHHATEIDICKERIYRLEHDHDCIKKLNIPEYRQRHLDLSRRLLRIAKTLDIHQGRGFPRSDAELKFSKDLEMLERDAEKVRVNVEGVASAVPMQDAQDAQLDMFRLDSSDPNFKRIYEFLDQQRQSLKGLISLLNNDLRDVNIMAKSYNAKLNPDRIE</sequence>